<feature type="region of interest" description="Disordered" evidence="1">
    <location>
        <begin position="47"/>
        <end position="122"/>
    </location>
</feature>
<dbReference type="EMBL" id="JAAGMA010000360">
    <property type="protein sequence ID" value="NEB09950.1"/>
    <property type="molecule type" value="Genomic_DNA"/>
</dbReference>
<accession>A0A7K3PJ17</accession>
<keyword evidence="2" id="KW-1133">Transmembrane helix</keyword>
<dbReference type="Proteomes" id="UP000470446">
    <property type="component" value="Unassembled WGS sequence"/>
</dbReference>
<evidence type="ECO:0000256" key="1">
    <source>
        <dbReference type="SAM" id="MobiDB-lite"/>
    </source>
</evidence>
<evidence type="ECO:0000313" key="3">
    <source>
        <dbReference type="EMBL" id="NEB09950.1"/>
    </source>
</evidence>
<keyword evidence="2" id="KW-0472">Membrane</keyword>
<feature type="compositionally biased region" description="Low complexity" evidence="1">
    <location>
        <begin position="95"/>
        <end position="115"/>
    </location>
</feature>
<feature type="transmembrane region" description="Helical" evidence="2">
    <location>
        <begin position="20"/>
        <end position="40"/>
    </location>
</feature>
<gene>
    <name evidence="3" type="ORF">G3I32_13925</name>
</gene>
<organism evidence="3 4">
    <name type="scientific">Streptomyces coelicoflavus</name>
    <dbReference type="NCBI Taxonomy" id="285562"/>
    <lineage>
        <taxon>Bacteria</taxon>
        <taxon>Bacillati</taxon>
        <taxon>Actinomycetota</taxon>
        <taxon>Actinomycetes</taxon>
        <taxon>Kitasatosporales</taxon>
        <taxon>Streptomycetaceae</taxon>
        <taxon>Streptomyces</taxon>
    </lineage>
</organism>
<name>A0A7K3PJ17_9ACTN</name>
<feature type="compositionally biased region" description="Low complexity" evidence="1">
    <location>
        <begin position="61"/>
        <end position="87"/>
    </location>
</feature>
<dbReference type="AlphaFoldDB" id="A0A7K3PJ17"/>
<sequence length="240" mass="24420">MPRPPAGPEERKRRRRRAALLGTAAALVAAGLLISSAWLLRDAMDGNRGRDRDFSVSASGTPDPADPRASASGAAAADGDASPDGSGAAAGSGTSGTSDAPSASAEGAAAEPTAPQVRGYSGVSVDAENSVSLSDGRSRKPSEGDIGFSCARAGCELESDTSVFVRMYGEPGATYDDCRLFTAHAKSHSLPLAAASAGTEICVRHRNGDIALLVVQVKSTAMPDLGFVMADLTVWRAEKG</sequence>
<evidence type="ECO:0000313" key="4">
    <source>
        <dbReference type="Proteomes" id="UP000470446"/>
    </source>
</evidence>
<comment type="caution">
    <text evidence="3">The sequence shown here is derived from an EMBL/GenBank/DDBJ whole genome shotgun (WGS) entry which is preliminary data.</text>
</comment>
<keyword evidence="2" id="KW-0812">Transmembrane</keyword>
<protein>
    <submittedName>
        <fullName evidence="3">Uncharacterized protein</fullName>
    </submittedName>
</protein>
<reference evidence="3 4" key="1">
    <citation type="submission" date="2020-01" db="EMBL/GenBank/DDBJ databases">
        <title>Insect and environment-associated Actinomycetes.</title>
        <authorList>
            <person name="Currrie C."/>
            <person name="Chevrette M."/>
            <person name="Carlson C."/>
            <person name="Stubbendieck R."/>
            <person name="Wendt-Pienkowski E."/>
        </authorList>
    </citation>
    <scope>NUCLEOTIDE SEQUENCE [LARGE SCALE GENOMIC DNA]</scope>
    <source>
        <strain evidence="3 4">SID14163</strain>
    </source>
</reference>
<proteinExistence type="predicted"/>
<evidence type="ECO:0000256" key="2">
    <source>
        <dbReference type="SAM" id="Phobius"/>
    </source>
</evidence>